<dbReference type="Proteomes" id="UP000449193">
    <property type="component" value="Unassembled WGS sequence"/>
</dbReference>
<dbReference type="EMBL" id="WMZR01000011">
    <property type="protein sequence ID" value="MTS51775.1"/>
    <property type="molecule type" value="Genomic_DNA"/>
</dbReference>
<keyword evidence="1" id="KW-0808">Transferase</keyword>
<evidence type="ECO:0000256" key="2">
    <source>
        <dbReference type="ARBA" id="ARBA00022777"/>
    </source>
</evidence>
<dbReference type="RefSeq" id="WP_155201693.1">
    <property type="nucleotide sequence ID" value="NZ_CAUWGP010000007.1"/>
</dbReference>
<organism evidence="4 5">
    <name type="scientific">Ruthenibacterium lactatiformans</name>
    <dbReference type="NCBI Taxonomy" id="1550024"/>
    <lineage>
        <taxon>Bacteria</taxon>
        <taxon>Bacillati</taxon>
        <taxon>Bacillota</taxon>
        <taxon>Clostridia</taxon>
        <taxon>Eubacteriales</taxon>
        <taxon>Oscillospiraceae</taxon>
        <taxon>Ruthenibacterium</taxon>
    </lineage>
</organism>
<accession>A0A6I3QQS7</accession>
<name>A0A6I3QQS7_9FIRM</name>
<dbReference type="InterPro" id="IPR011611">
    <property type="entry name" value="PfkB_dom"/>
</dbReference>
<dbReference type="PANTHER" id="PTHR10584">
    <property type="entry name" value="SUGAR KINASE"/>
    <property type="match status" value="1"/>
</dbReference>
<feature type="domain" description="Carbohydrate kinase PfkB" evidence="3">
    <location>
        <begin position="174"/>
        <end position="266"/>
    </location>
</feature>
<dbReference type="Gene3D" id="3.40.1190.20">
    <property type="match status" value="1"/>
</dbReference>
<keyword evidence="2 4" id="KW-0418">Kinase</keyword>
<evidence type="ECO:0000259" key="3">
    <source>
        <dbReference type="Pfam" id="PF00294"/>
    </source>
</evidence>
<evidence type="ECO:0000313" key="4">
    <source>
        <dbReference type="EMBL" id="MTS51775.1"/>
    </source>
</evidence>
<evidence type="ECO:0000313" key="5">
    <source>
        <dbReference type="Proteomes" id="UP000449193"/>
    </source>
</evidence>
<comment type="caution">
    <text evidence="4">The sequence shown here is derived from an EMBL/GenBank/DDBJ whole genome shotgun (WGS) entry which is preliminary data.</text>
</comment>
<proteinExistence type="predicted"/>
<dbReference type="AlphaFoldDB" id="A0A6I3QQS7"/>
<gene>
    <name evidence="4" type="ORF">GMD52_09510</name>
</gene>
<evidence type="ECO:0000256" key="1">
    <source>
        <dbReference type="ARBA" id="ARBA00022679"/>
    </source>
</evidence>
<dbReference type="GO" id="GO:0016301">
    <property type="term" value="F:kinase activity"/>
    <property type="evidence" value="ECO:0007669"/>
    <property type="project" value="UniProtKB-KW"/>
</dbReference>
<dbReference type="SUPFAM" id="SSF53613">
    <property type="entry name" value="Ribokinase-like"/>
    <property type="match status" value="1"/>
</dbReference>
<dbReference type="InterPro" id="IPR029056">
    <property type="entry name" value="Ribokinase-like"/>
</dbReference>
<sequence>MKLLGIGDNVLDDYRWRQELYPGGNSVNVPVLARRYDGSTAAYIGVLADDGAGLHFASALREEGVDISRVRVMHGISARNYIELDEAGDRHFVGNNGRETAQYQALLCLTPGDYAMMEQYDLAHTSIHSWLDAYHPAISRRVPLSLDFSGEYDRVNIAQLCPLLRFAFFSGGAASEEEVRALARTALDAGARTVVVTMGVRGSYLLEQGREHRQECVRADVVDALGAGDAFIAAFLAEYHAGGGDLADAAQKASVFAAQCCGHYGAFGHAMPHPDRCAGEQADLCFII</sequence>
<feature type="domain" description="Carbohydrate kinase PfkB" evidence="3">
    <location>
        <begin position="18"/>
        <end position="106"/>
    </location>
</feature>
<dbReference type="Pfam" id="PF00294">
    <property type="entry name" value="PfkB"/>
    <property type="match status" value="2"/>
</dbReference>
<protein>
    <submittedName>
        <fullName evidence="4">Fructoselysine 6-kinase</fullName>
    </submittedName>
</protein>
<reference evidence="4 5" key="1">
    <citation type="journal article" date="2019" name="Nat. Med.">
        <title>A library of human gut bacterial isolates paired with longitudinal multiomics data enables mechanistic microbiome research.</title>
        <authorList>
            <person name="Poyet M."/>
            <person name="Groussin M."/>
            <person name="Gibbons S.M."/>
            <person name="Avila-Pacheco J."/>
            <person name="Jiang X."/>
            <person name="Kearney S.M."/>
            <person name="Perrotta A.R."/>
            <person name="Berdy B."/>
            <person name="Zhao S."/>
            <person name="Lieberman T.D."/>
            <person name="Swanson P.K."/>
            <person name="Smith M."/>
            <person name="Roesemann S."/>
            <person name="Alexander J.E."/>
            <person name="Rich S.A."/>
            <person name="Livny J."/>
            <person name="Vlamakis H."/>
            <person name="Clish C."/>
            <person name="Bullock K."/>
            <person name="Deik A."/>
            <person name="Scott J."/>
            <person name="Pierce K.A."/>
            <person name="Xavier R.J."/>
            <person name="Alm E.J."/>
        </authorList>
    </citation>
    <scope>NUCLEOTIDE SEQUENCE [LARGE SCALE GENOMIC DNA]</scope>
    <source>
        <strain evidence="4 5">BIOML-A7</strain>
    </source>
</reference>
<dbReference type="PANTHER" id="PTHR10584:SF166">
    <property type="entry name" value="RIBOKINASE"/>
    <property type="match status" value="1"/>
</dbReference>